<dbReference type="Pfam" id="PF24092">
    <property type="entry name" value="DUF7373_C"/>
    <property type="match status" value="1"/>
</dbReference>
<feature type="domain" description="DUF7373" evidence="3">
    <location>
        <begin position="262"/>
        <end position="405"/>
    </location>
</feature>
<evidence type="ECO:0000313" key="4">
    <source>
        <dbReference type="EMBL" id="GEM40106.1"/>
    </source>
</evidence>
<sequence length="406" mass="44748">MRRAFLIPFAALLAAGLTACGSTMPGTVEPAEIDIRTLDTGSYPTEPLNAHDDDYKPDFITMPHIAAMRLSDYVVPAYEIDPKLKYSQLPFEITRGSLPSELGIEPDLKPIAARHKLLFGFRTTGFDQKTSIIPSGWPVKTRQNTTTISTMVMQFPDVERATAAAAEFHDADLAANRDNQRVPLPKYPAARAQWRPDAPFLRTTLAHGPYVVALLVSSNGPDLPALTALAEKTYDIQLPVLDQLKPLTEEETYQLPWDPDHLLSRALNPNKFERPAIGTQALYNLRGIVQYADDLSVAKQRFSAMNADRFAVSDGTIVARTPDAAAAKRIVAERLTPAPVANDAAAPPNVPDSACVEHRQEAFNFEMKRFTCVVAYRQYAGFVTGNQLLDVHQRAAAQYAIFANSR</sequence>
<dbReference type="InterPro" id="IPR056463">
    <property type="entry name" value="DUF7373_C"/>
</dbReference>
<dbReference type="PROSITE" id="PS51257">
    <property type="entry name" value="PROKAR_LIPOPROTEIN"/>
    <property type="match status" value="1"/>
</dbReference>
<evidence type="ECO:0000256" key="1">
    <source>
        <dbReference type="SAM" id="SignalP"/>
    </source>
</evidence>
<keyword evidence="1" id="KW-0732">Signal</keyword>
<gene>
    <name evidence="4" type="ORF">NN4_46250</name>
</gene>
<protein>
    <recommendedName>
        <fullName evidence="6">Lipoprotein</fullName>
    </recommendedName>
</protein>
<feature type="domain" description="DUF7373" evidence="2">
    <location>
        <begin position="57"/>
        <end position="257"/>
    </location>
</feature>
<evidence type="ECO:0000259" key="2">
    <source>
        <dbReference type="Pfam" id="PF24088"/>
    </source>
</evidence>
<dbReference type="Proteomes" id="UP000321424">
    <property type="component" value="Unassembled WGS sequence"/>
</dbReference>
<accession>A0A511MJM5</accession>
<reference evidence="4 5" key="1">
    <citation type="submission" date="2019-07" db="EMBL/GenBank/DDBJ databases">
        <title>Whole genome shotgun sequence of Nocardia ninae NBRC 108245.</title>
        <authorList>
            <person name="Hosoyama A."/>
            <person name="Uohara A."/>
            <person name="Ohji S."/>
            <person name="Ichikawa N."/>
        </authorList>
    </citation>
    <scope>NUCLEOTIDE SEQUENCE [LARGE SCALE GENOMIC DNA]</scope>
    <source>
        <strain evidence="4 5">NBRC 108245</strain>
    </source>
</reference>
<evidence type="ECO:0008006" key="6">
    <source>
        <dbReference type="Google" id="ProtNLM"/>
    </source>
</evidence>
<comment type="caution">
    <text evidence="4">The sequence shown here is derived from an EMBL/GenBank/DDBJ whole genome shotgun (WGS) entry which is preliminary data.</text>
</comment>
<dbReference type="Pfam" id="PF24088">
    <property type="entry name" value="DUF7373"/>
    <property type="match status" value="1"/>
</dbReference>
<evidence type="ECO:0000259" key="3">
    <source>
        <dbReference type="Pfam" id="PF24092"/>
    </source>
</evidence>
<dbReference type="InterPro" id="IPR055797">
    <property type="entry name" value="DUF7373"/>
</dbReference>
<dbReference type="RefSeq" id="WP_147134918.1">
    <property type="nucleotide sequence ID" value="NZ_BJXA01000032.1"/>
</dbReference>
<proteinExistence type="predicted"/>
<name>A0A511MJM5_9NOCA</name>
<evidence type="ECO:0000313" key="5">
    <source>
        <dbReference type="Proteomes" id="UP000321424"/>
    </source>
</evidence>
<dbReference type="EMBL" id="BJXA01000032">
    <property type="protein sequence ID" value="GEM40106.1"/>
    <property type="molecule type" value="Genomic_DNA"/>
</dbReference>
<feature type="signal peptide" evidence="1">
    <location>
        <begin position="1"/>
        <end position="19"/>
    </location>
</feature>
<keyword evidence="5" id="KW-1185">Reference proteome</keyword>
<dbReference type="AlphaFoldDB" id="A0A511MJM5"/>
<dbReference type="OrthoDB" id="4565228at2"/>
<feature type="chain" id="PRO_5038990070" description="Lipoprotein" evidence="1">
    <location>
        <begin position="20"/>
        <end position="406"/>
    </location>
</feature>
<organism evidence="4 5">
    <name type="scientific">Nocardia ninae NBRC 108245</name>
    <dbReference type="NCBI Taxonomy" id="1210091"/>
    <lineage>
        <taxon>Bacteria</taxon>
        <taxon>Bacillati</taxon>
        <taxon>Actinomycetota</taxon>
        <taxon>Actinomycetes</taxon>
        <taxon>Mycobacteriales</taxon>
        <taxon>Nocardiaceae</taxon>
        <taxon>Nocardia</taxon>
    </lineage>
</organism>